<keyword evidence="5" id="KW-0175">Coiled coil</keyword>
<dbReference type="KEGG" id="ntn:D5366_10430"/>
<evidence type="ECO:0000313" key="8">
    <source>
        <dbReference type="Proteomes" id="UP000317214"/>
    </source>
</evidence>
<dbReference type="PANTHER" id="PTHR30349:SF41">
    <property type="entry name" value="INTEGRASE_RECOMBINASE PROTEIN MJ0367-RELATED"/>
    <property type="match status" value="1"/>
</dbReference>
<keyword evidence="8" id="KW-1185">Reference proteome</keyword>
<evidence type="ECO:0000256" key="2">
    <source>
        <dbReference type="ARBA" id="ARBA00022908"/>
    </source>
</evidence>
<dbReference type="SUPFAM" id="SSF56349">
    <property type="entry name" value="DNA breaking-rejoining enzymes"/>
    <property type="match status" value="1"/>
</dbReference>
<keyword evidence="2" id="KW-0229">DNA integration</keyword>
<dbReference type="InterPro" id="IPR013762">
    <property type="entry name" value="Integrase-like_cat_sf"/>
</dbReference>
<evidence type="ECO:0000256" key="4">
    <source>
        <dbReference type="ARBA" id="ARBA00023172"/>
    </source>
</evidence>
<dbReference type="PROSITE" id="PS51898">
    <property type="entry name" value="TYR_RECOMBINASE"/>
    <property type="match status" value="1"/>
</dbReference>
<dbReference type="InterPro" id="IPR050090">
    <property type="entry name" value="Tyrosine_recombinase_XerCD"/>
</dbReference>
<dbReference type="GO" id="GO:0015074">
    <property type="term" value="P:DNA integration"/>
    <property type="evidence" value="ECO:0007669"/>
    <property type="project" value="UniProtKB-KW"/>
</dbReference>
<dbReference type="InterPro" id="IPR011010">
    <property type="entry name" value="DNA_brk_join_enz"/>
</dbReference>
<sequence length="529" mass="60467">MRERVFSKTLLHFGEAGLLRLVKSHYHFRRVVPVAIRGVVGKRELWFSLHTAERFTAKGRASYLYGQTSILFKRAPFMTPAEVAQLLKEQAEAYEAILLAERKEAELARAEHLLQRLQDHTRSKNQIDRMVSAYEELSKILDLHAIRVSLRENMLQERIDDLKSIISEIARPTAQPLPSALAEEKPETRPKGVRKAKLPISTVVTKHLEGKKVSSHTIKNAKKTLQLFISCFGDMDVRDINGSTVGDFRDALLSLPTVHGRGRKGLSIQEEIDRVLSEELETIAPKTVKNHFSRISPAWADLVRREVVSRNPWQGWDFDTTQKVIRRAWTEQELTTLITTRWERTAISERTFRGMVMMALYTGMRLGEIANLRNEDIIEKDGILCFVIGPHDDGWKPKTQAGIRAVPVHSELMRFGIMDYMQKGEKYLFSELKGSDVRSRGQTFANEFSKHKTSLGLPLAVTFHGFRHTVSTRLRNVRADIREVWIDTLLGHEASHKSMGTLNYLSGIDIENLHAVVENIRYPTEIFTI</sequence>
<dbReference type="Pfam" id="PF00589">
    <property type="entry name" value="Phage_integrase"/>
    <property type="match status" value="1"/>
</dbReference>
<dbReference type="Pfam" id="PF20172">
    <property type="entry name" value="DUF6538"/>
    <property type="match status" value="1"/>
</dbReference>
<protein>
    <submittedName>
        <fullName evidence="7">Integrase</fullName>
    </submittedName>
</protein>
<reference evidence="7 8" key="1">
    <citation type="submission" date="2018-09" db="EMBL/GenBank/DDBJ databases">
        <title>The complete genome sequence of Neokomagataea tanensis NBRC 106556(T).</title>
        <authorList>
            <person name="Chua K.-O."/>
            <person name="See-Too W.-S."/>
            <person name="Hong K.-W."/>
            <person name="Yin W.-F."/>
            <person name="Chan K.-G."/>
        </authorList>
    </citation>
    <scope>NUCLEOTIDE SEQUENCE [LARGE SCALE GENOMIC DNA]</scope>
    <source>
        <strain evidence="8">AH13 \ NBRC 106556</strain>
    </source>
</reference>
<dbReference type="InterPro" id="IPR002104">
    <property type="entry name" value="Integrase_catalytic"/>
</dbReference>
<evidence type="ECO:0000313" key="7">
    <source>
        <dbReference type="EMBL" id="QDH25562.1"/>
    </source>
</evidence>
<evidence type="ECO:0000256" key="5">
    <source>
        <dbReference type="SAM" id="Coils"/>
    </source>
</evidence>
<keyword evidence="4" id="KW-0233">DNA recombination</keyword>
<dbReference type="GO" id="GO:0006310">
    <property type="term" value="P:DNA recombination"/>
    <property type="evidence" value="ECO:0007669"/>
    <property type="project" value="UniProtKB-KW"/>
</dbReference>
<proteinExistence type="inferred from homology"/>
<dbReference type="Gene3D" id="1.10.443.10">
    <property type="entry name" value="Intergrase catalytic core"/>
    <property type="match status" value="1"/>
</dbReference>
<organism evidence="7 8">
    <name type="scientific">Neokomagataea tanensis</name>
    <dbReference type="NCBI Taxonomy" id="661191"/>
    <lineage>
        <taxon>Bacteria</taxon>
        <taxon>Pseudomonadati</taxon>
        <taxon>Pseudomonadota</taxon>
        <taxon>Alphaproteobacteria</taxon>
        <taxon>Acetobacterales</taxon>
        <taxon>Acetobacteraceae</taxon>
        <taxon>Neokomagataea</taxon>
    </lineage>
</organism>
<dbReference type="Gene3D" id="1.10.150.130">
    <property type="match status" value="1"/>
</dbReference>
<name>A0A4Y6V5Z8_9PROT</name>
<feature type="coiled-coil region" evidence="5">
    <location>
        <begin position="84"/>
        <end position="120"/>
    </location>
</feature>
<evidence type="ECO:0000259" key="6">
    <source>
        <dbReference type="PROSITE" id="PS51898"/>
    </source>
</evidence>
<evidence type="ECO:0000256" key="3">
    <source>
        <dbReference type="ARBA" id="ARBA00023125"/>
    </source>
</evidence>
<gene>
    <name evidence="7" type="ORF">D5366_10430</name>
</gene>
<accession>A0A4Y6V5Z8</accession>
<feature type="domain" description="Tyr recombinase" evidence="6">
    <location>
        <begin position="324"/>
        <end position="518"/>
    </location>
</feature>
<comment type="similarity">
    <text evidence="1">Belongs to the 'phage' integrase family.</text>
</comment>
<dbReference type="InterPro" id="IPR046668">
    <property type="entry name" value="DUF6538"/>
</dbReference>
<dbReference type="GO" id="GO:0003677">
    <property type="term" value="F:DNA binding"/>
    <property type="evidence" value="ECO:0007669"/>
    <property type="project" value="UniProtKB-KW"/>
</dbReference>
<dbReference type="InterPro" id="IPR010998">
    <property type="entry name" value="Integrase_recombinase_N"/>
</dbReference>
<evidence type="ECO:0000256" key="1">
    <source>
        <dbReference type="ARBA" id="ARBA00008857"/>
    </source>
</evidence>
<dbReference type="EMBL" id="CP032485">
    <property type="protein sequence ID" value="QDH25562.1"/>
    <property type="molecule type" value="Genomic_DNA"/>
</dbReference>
<dbReference type="PANTHER" id="PTHR30349">
    <property type="entry name" value="PHAGE INTEGRASE-RELATED"/>
    <property type="match status" value="1"/>
</dbReference>
<dbReference type="AlphaFoldDB" id="A0A4Y6V5Z8"/>
<keyword evidence="3" id="KW-0238">DNA-binding</keyword>
<dbReference type="Proteomes" id="UP000317214">
    <property type="component" value="Chromosome"/>
</dbReference>